<name>A0A6P2C6X4_9ACTN</name>
<dbReference type="PANTHER" id="PTHR42924:SF3">
    <property type="entry name" value="POLYMERASE_HISTIDINOL PHOSPHATASE N-TERMINAL DOMAIN-CONTAINING PROTEIN"/>
    <property type="match status" value="1"/>
</dbReference>
<gene>
    <name evidence="2" type="ORF">EAS64_02050</name>
</gene>
<dbReference type="SUPFAM" id="SSF89550">
    <property type="entry name" value="PHP domain-like"/>
    <property type="match status" value="1"/>
</dbReference>
<dbReference type="Gene3D" id="3.20.20.140">
    <property type="entry name" value="Metal-dependent hydrolases"/>
    <property type="match status" value="1"/>
</dbReference>
<dbReference type="OrthoDB" id="9804333at2"/>
<dbReference type="Proteomes" id="UP000460272">
    <property type="component" value="Unassembled WGS sequence"/>
</dbReference>
<organism evidence="2 3">
    <name type="scientific">Trebonia kvetii</name>
    <dbReference type="NCBI Taxonomy" id="2480626"/>
    <lineage>
        <taxon>Bacteria</taxon>
        <taxon>Bacillati</taxon>
        <taxon>Actinomycetota</taxon>
        <taxon>Actinomycetes</taxon>
        <taxon>Streptosporangiales</taxon>
        <taxon>Treboniaceae</taxon>
        <taxon>Trebonia</taxon>
    </lineage>
</organism>
<dbReference type="GO" id="GO:0035312">
    <property type="term" value="F:5'-3' DNA exonuclease activity"/>
    <property type="evidence" value="ECO:0007669"/>
    <property type="project" value="TreeGrafter"/>
</dbReference>
<dbReference type="AlphaFoldDB" id="A0A6P2C6X4"/>
<feature type="domain" description="Polymerase/histidinol phosphatase N-terminal" evidence="1">
    <location>
        <begin position="155"/>
        <end position="220"/>
    </location>
</feature>
<sequence>MGSLIRHTGRFTLDDRIAAPWHYLPVEVPAGTAALRVTLSYPAESGAVLDLGCFDPAGFRGWSGGARESFVVSEAGATPGYLPGPVPAGVWQVIIGVHLLPADGVPYALTAEALSAAALPAGVSGGFGGAAPPVPADRPARRALPSPAGMTWLAGDLHAHTEHSDGVLSVAELASFAVTQGLDFAAVTDHNTVSHHASLGPAASRYGVTLLPGQEVTTVSGHAGVIGDAGWIDFREPAASWLTAAEAAGALMSVNHPFAGPVSWLHPMPRRPPLLEVWHWSWLDPLWTLPLSWWQAWDPAAIPVGGSDWHRPGSDAPLGTPTTWVLCADPAVAGVLDGLRAGRVAISASRDGPLLLRQEDDLLAVAADGLVLTGPSGPYRRISGDLVRLPGAVGYQRLLTPAGVTLALTP</sequence>
<dbReference type="InterPro" id="IPR004013">
    <property type="entry name" value="PHP_dom"/>
</dbReference>
<keyword evidence="3" id="KW-1185">Reference proteome</keyword>
<reference evidence="2 3" key="1">
    <citation type="submission" date="2018-11" db="EMBL/GenBank/DDBJ databases">
        <title>Trebonia kvetii gen.nov., sp.nov., a novel acidophilic actinobacterium, and proposal of the new actinobacterial family Treboniaceae fam. nov.</title>
        <authorList>
            <person name="Rapoport D."/>
            <person name="Sagova-Mareckova M."/>
            <person name="Sedlacek I."/>
            <person name="Provaznik J."/>
            <person name="Kralova S."/>
            <person name="Pavlinic D."/>
            <person name="Benes V."/>
            <person name="Kopecky J."/>
        </authorList>
    </citation>
    <scope>NUCLEOTIDE SEQUENCE [LARGE SCALE GENOMIC DNA]</scope>
    <source>
        <strain evidence="2 3">15Tr583</strain>
    </source>
</reference>
<dbReference type="RefSeq" id="WP_145850999.1">
    <property type="nucleotide sequence ID" value="NZ_RPFW01000001.1"/>
</dbReference>
<protein>
    <submittedName>
        <fullName evidence="2">PHP domain-containing protein</fullName>
    </submittedName>
</protein>
<dbReference type="InterPro" id="IPR052018">
    <property type="entry name" value="PHP_domain"/>
</dbReference>
<dbReference type="NCBIfam" id="NF038032">
    <property type="entry name" value="CehA_McbA_metalo"/>
    <property type="match status" value="1"/>
</dbReference>
<evidence type="ECO:0000313" key="2">
    <source>
        <dbReference type="EMBL" id="TVZ06245.1"/>
    </source>
</evidence>
<evidence type="ECO:0000313" key="3">
    <source>
        <dbReference type="Proteomes" id="UP000460272"/>
    </source>
</evidence>
<evidence type="ECO:0000259" key="1">
    <source>
        <dbReference type="SMART" id="SM00481"/>
    </source>
</evidence>
<dbReference type="InterPro" id="IPR016195">
    <property type="entry name" value="Pol/histidinol_Pase-like"/>
</dbReference>
<dbReference type="PANTHER" id="PTHR42924">
    <property type="entry name" value="EXONUCLEASE"/>
    <property type="match status" value="1"/>
</dbReference>
<dbReference type="SMART" id="SM00481">
    <property type="entry name" value="POLIIIAc"/>
    <property type="match status" value="1"/>
</dbReference>
<dbReference type="Pfam" id="PF02811">
    <property type="entry name" value="PHP"/>
    <property type="match status" value="1"/>
</dbReference>
<comment type="caution">
    <text evidence="2">The sequence shown here is derived from an EMBL/GenBank/DDBJ whole genome shotgun (WGS) entry which is preliminary data.</text>
</comment>
<dbReference type="EMBL" id="RPFW01000001">
    <property type="protein sequence ID" value="TVZ06245.1"/>
    <property type="molecule type" value="Genomic_DNA"/>
</dbReference>
<dbReference type="GO" id="GO:0004534">
    <property type="term" value="F:5'-3' RNA exonuclease activity"/>
    <property type="evidence" value="ECO:0007669"/>
    <property type="project" value="TreeGrafter"/>
</dbReference>
<dbReference type="InterPro" id="IPR003141">
    <property type="entry name" value="Pol/His_phosphatase_N"/>
</dbReference>
<accession>A0A6P2C6X4</accession>
<proteinExistence type="predicted"/>